<feature type="region of interest" description="Disordered" evidence="1">
    <location>
        <begin position="20"/>
        <end position="47"/>
    </location>
</feature>
<dbReference type="PANTHER" id="PTHR10285">
    <property type="entry name" value="URIDINE KINASE"/>
    <property type="match status" value="1"/>
</dbReference>
<accession>A0AAD7TRP2</accession>
<dbReference type="Gene3D" id="3.40.50.300">
    <property type="entry name" value="P-loop containing nucleotide triphosphate hydrolases"/>
    <property type="match status" value="1"/>
</dbReference>
<keyword evidence="3" id="KW-1185">Reference proteome</keyword>
<evidence type="ECO:0000313" key="3">
    <source>
        <dbReference type="Proteomes" id="UP001215151"/>
    </source>
</evidence>
<comment type="caution">
    <text evidence="2">The sequence shown here is derived from an EMBL/GenBank/DDBJ whole genome shotgun (WGS) entry which is preliminary data.</text>
</comment>
<sequence>MAPHLSARAALGLRGVQAAEAFSKSQPSRSLRDGTPDPRDGCTTWKGTTTSSKAAIMATKTPSDIPEAIPHMVDHVLAELRAHRVRHDGQPAVPPLIVGVQGPQGSGKTYLTSILRDVLQEPPHNLSVAVLSLDDLYLPHGGLVSLANTHPDNALLRGRGQPGTHDVPLGTELLNKLKRINSSSDAHELELPSFDKSLYDGEGDRAPRGHVVRPPIDVVLFEGWCVGFYPISQAEAGRRYAQPVKGLGTDFLQSRGYRLQDVLDVNERLKSYVSWWDLFDAFIQIKPPEGHPYDYIYKWRLQQEHNMKARNGGKGMSDEQVEKFVDRYIPGYVFFGDGVVSGHEDASGKRSSPPWTGHGLQVQIGEYREVLHVDRF</sequence>
<gene>
    <name evidence="2" type="ORF">ONZ51_g6783</name>
</gene>
<feature type="compositionally biased region" description="Basic and acidic residues" evidence="1">
    <location>
        <begin position="30"/>
        <end position="40"/>
    </location>
</feature>
<evidence type="ECO:0008006" key="4">
    <source>
        <dbReference type="Google" id="ProtNLM"/>
    </source>
</evidence>
<reference evidence="2" key="1">
    <citation type="submission" date="2022-11" db="EMBL/GenBank/DDBJ databases">
        <title>Genome Sequence of Cubamyces cubensis.</title>
        <authorList>
            <person name="Buettner E."/>
        </authorList>
    </citation>
    <scope>NUCLEOTIDE SEQUENCE</scope>
    <source>
        <strain evidence="2">MPL-01</strain>
    </source>
</reference>
<dbReference type="InterPro" id="IPR027417">
    <property type="entry name" value="P-loop_NTPase"/>
</dbReference>
<evidence type="ECO:0000313" key="2">
    <source>
        <dbReference type="EMBL" id="KAJ8475078.1"/>
    </source>
</evidence>
<organism evidence="2 3">
    <name type="scientific">Trametes cubensis</name>
    <dbReference type="NCBI Taxonomy" id="1111947"/>
    <lineage>
        <taxon>Eukaryota</taxon>
        <taxon>Fungi</taxon>
        <taxon>Dikarya</taxon>
        <taxon>Basidiomycota</taxon>
        <taxon>Agaricomycotina</taxon>
        <taxon>Agaricomycetes</taxon>
        <taxon>Polyporales</taxon>
        <taxon>Polyporaceae</taxon>
        <taxon>Trametes</taxon>
    </lineage>
</organism>
<dbReference type="EMBL" id="JAPEVG010000169">
    <property type="protein sequence ID" value="KAJ8475078.1"/>
    <property type="molecule type" value="Genomic_DNA"/>
</dbReference>
<dbReference type="AlphaFoldDB" id="A0AAD7TRP2"/>
<dbReference type="SUPFAM" id="SSF52540">
    <property type="entry name" value="P-loop containing nucleoside triphosphate hydrolases"/>
    <property type="match status" value="1"/>
</dbReference>
<name>A0AAD7TRP2_9APHY</name>
<protein>
    <recommendedName>
        <fullName evidence="4">P-loop containing nucleoside triphosphate hydrolase protein</fullName>
    </recommendedName>
</protein>
<proteinExistence type="predicted"/>
<evidence type="ECO:0000256" key="1">
    <source>
        <dbReference type="SAM" id="MobiDB-lite"/>
    </source>
</evidence>
<dbReference type="Proteomes" id="UP001215151">
    <property type="component" value="Unassembled WGS sequence"/>
</dbReference>